<dbReference type="AlphaFoldDB" id="A0A853B250"/>
<evidence type="ECO:0000313" key="3">
    <source>
        <dbReference type="Proteomes" id="UP000549616"/>
    </source>
</evidence>
<proteinExistence type="predicted"/>
<sequence length="101" mass="11185">MSTLREVATHIRAKNAGPFWLTVDVFLPDRLAFDRVVASGLTDPVVVGRTYEVDPASVRVFPIPDLNVVKVSFPRPTTQGSRDDRDMHGGQQFVPLLDLPV</sequence>
<dbReference type="Proteomes" id="UP000549616">
    <property type="component" value="Unassembled WGS sequence"/>
</dbReference>
<comment type="caution">
    <text evidence="2">The sequence shown here is derived from an EMBL/GenBank/DDBJ whole genome shotgun (WGS) entry which is preliminary data.</text>
</comment>
<protein>
    <recommendedName>
        <fullName evidence="1">DUF4387 domain-containing protein</fullName>
    </recommendedName>
</protein>
<organism evidence="2 3">
    <name type="scientific">Amycolatopsis endophytica</name>
    <dbReference type="NCBI Taxonomy" id="860233"/>
    <lineage>
        <taxon>Bacteria</taxon>
        <taxon>Bacillati</taxon>
        <taxon>Actinomycetota</taxon>
        <taxon>Actinomycetes</taxon>
        <taxon>Pseudonocardiales</taxon>
        <taxon>Pseudonocardiaceae</taxon>
        <taxon>Amycolatopsis</taxon>
    </lineage>
</organism>
<reference evidence="2 3" key="1">
    <citation type="submission" date="2020-07" db="EMBL/GenBank/DDBJ databases">
        <title>Sequencing the genomes of 1000 actinobacteria strains.</title>
        <authorList>
            <person name="Klenk H.-P."/>
        </authorList>
    </citation>
    <scope>NUCLEOTIDE SEQUENCE [LARGE SCALE GENOMIC DNA]</scope>
    <source>
        <strain evidence="2 3">DSM 104006</strain>
    </source>
</reference>
<dbReference type="EMBL" id="JACCFK010000001">
    <property type="protein sequence ID" value="NYI88897.1"/>
    <property type="molecule type" value="Genomic_DNA"/>
</dbReference>
<accession>A0A853B250</accession>
<feature type="domain" description="DUF4387" evidence="1">
    <location>
        <begin position="4"/>
        <end position="99"/>
    </location>
</feature>
<keyword evidence="3" id="KW-1185">Reference proteome</keyword>
<gene>
    <name evidence="2" type="ORF">HNR02_002220</name>
</gene>
<dbReference type="InterPro" id="IPR025496">
    <property type="entry name" value="DUF4387"/>
</dbReference>
<dbReference type="Pfam" id="PF14330">
    <property type="entry name" value="DUF4387"/>
    <property type="match status" value="1"/>
</dbReference>
<dbReference type="RefSeq" id="WP_312860972.1">
    <property type="nucleotide sequence ID" value="NZ_JACCFK010000001.1"/>
</dbReference>
<evidence type="ECO:0000313" key="2">
    <source>
        <dbReference type="EMBL" id="NYI88897.1"/>
    </source>
</evidence>
<name>A0A853B250_9PSEU</name>
<evidence type="ECO:0000259" key="1">
    <source>
        <dbReference type="Pfam" id="PF14330"/>
    </source>
</evidence>